<accession>A0A923PHN1</accession>
<dbReference type="RefSeq" id="WP_187466335.1">
    <property type="nucleotide sequence ID" value="NZ_JACSIT010000092.1"/>
</dbReference>
<dbReference type="InterPro" id="IPR011050">
    <property type="entry name" value="Pectin_lyase_fold/virulence"/>
</dbReference>
<dbReference type="InterPro" id="IPR026444">
    <property type="entry name" value="Secre_tail"/>
</dbReference>
<dbReference type="Gene3D" id="2.160.20.10">
    <property type="entry name" value="Single-stranded right-handed beta-helix, Pectin lyase-like"/>
    <property type="match status" value="1"/>
</dbReference>
<sequence>MQKSIIGLLCLFLLVAPVEGQSLLTYDWPTAEGEALLSDKYAITVSQGGATLVSQVIMSESKDIEIPNFAEEFKGGRTMNWTMFAANFSQPVTVSVTKLFGSGAPEVEVVPSPFGIVPTLSTDGRTATFTLEAADYVAVNFKSSDNRHTSDGVVKHMLMVFAEPPEANAPNPGDPGVVVYSDDSDPAVLNQAQTLYFPPGYHDTRTSYPNGGNLASFANRDNKNIYFAPGAYVHGRMYMQQGQVRNLRIFGRGVLTGRDYKWSKNLGNNGGVLGVDSFDPIEAHVGINGSNNTAEGIIVCDGAFHGVNMGNGNARYERVKTWAWHPNNDGFRPWGENNRVNHCFLHVCDDVFYNKGLLVTETVIWQGFNGAIITYGWDGAYNTENSVLRNNYIIYPQWRGRGNNNGLVASQLDYDMRGTNIIISGLHVDGNVPAIMNLHTNSGKADNNDFQLPPGGSLGFIDGLILRDVTITGEQVSFSGNGFNQTPFASQSDLRGAVLTNGQIFRVQNVTFCNVSVAGETIDEDNVDEFVDRDPATADAIRFCATNPTTSVPLQYAGFQVSPTPTWGTVHYSGLPGGERLTLTLFSATGQRIGNPVFDAPSSGTFDLGHLPAGVYFLRLSGQSGSLTRRVLRL</sequence>
<keyword evidence="2" id="KW-1185">Reference proteome</keyword>
<dbReference type="AlphaFoldDB" id="A0A923PHN1"/>
<dbReference type="NCBIfam" id="TIGR04183">
    <property type="entry name" value="Por_Secre_tail"/>
    <property type="match status" value="1"/>
</dbReference>
<gene>
    <name evidence="1" type="ORF">H9S92_08745</name>
</gene>
<dbReference type="EMBL" id="JACSIT010000092">
    <property type="protein sequence ID" value="MBC6994247.1"/>
    <property type="molecule type" value="Genomic_DNA"/>
</dbReference>
<proteinExistence type="predicted"/>
<evidence type="ECO:0000313" key="2">
    <source>
        <dbReference type="Proteomes" id="UP000650081"/>
    </source>
</evidence>
<dbReference type="InterPro" id="IPR035953">
    <property type="entry name" value="Dextranase_N-ter"/>
</dbReference>
<dbReference type="Proteomes" id="UP000650081">
    <property type="component" value="Unassembled WGS sequence"/>
</dbReference>
<evidence type="ECO:0000313" key="1">
    <source>
        <dbReference type="EMBL" id="MBC6994247.1"/>
    </source>
</evidence>
<reference evidence="1" key="1">
    <citation type="submission" date="2020-08" db="EMBL/GenBank/DDBJ databases">
        <title>Lewinella bacteria from marine environments.</title>
        <authorList>
            <person name="Zhong Y."/>
        </authorList>
    </citation>
    <scope>NUCLEOTIDE SEQUENCE</scope>
    <source>
        <strain evidence="1">KCTC 42187</strain>
    </source>
</reference>
<name>A0A923PHN1_9BACT</name>
<dbReference type="InterPro" id="IPR012334">
    <property type="entry name" value="Pectin_lyas_fold"/>
</dbReference>
<dbReference type="Gene3D" id="2.60.350.10">
    <property type="entry name" value="Dextranase, N-terminal"/>
    <property type="match status" value="1"/>
</dbReference>
<protein>
    <submittedName>
        <fullName evidence="1">T9SS type A sorting domain-containing protein</fullName>
    </submittedName>
</protein>
<comment type="caution">
    <text evidence="1">The sequence shown here is derived from an EMBL/GenBank/DDBJ whole genome shotgun (WGS) entry which is preliminary data.</text>
</comment>
<organism evidence="1 2">
    <name type="scientific">Neolewinella lacunae</name>
    <dbReference type="NCBI Taxonomy" id="1517758"/>
    <lineage>
        <taxon>Bacteria</taxon>
        <taxon>Pseudomonadati</taxon>
        <taxon>Bacteroidota</taxon>
        <taxon>Saprospiria</taxon>
        <taxon>Saprospirales</taxon>
        <taxon>Lewinellaceae</taxon>
        <taxon>Neolewinella</taxon>
    </lineage>
</organism>
<dbReference type="SUPFAM" id="SSF51126">
    <property type="entry name" value="Pectin lyase-like"/>
    <property type="match status" value="1"/>
</dbReference>